<evidence type="ECO:0000313" key="1">
    <source>
        <dbReference type="EMBL" id="AGR60932.1"/>
    </source>
</evidence>
<dbReference type="HOGENOM" id="CLU_2939044_0_0_6"/>
<sequence>MFSPCVKTSECQRAIPRRFDPTTETDKFCQMPDKTWRFPVVGVCTTIRHFPPVADVYPVV</sequence>
<accession>S5NKY7</accession>
<reference evidence="1 2" key="1">
    <citation type="submission" date="2013-07" db="EMBL/GenBank/DDBJ databases">
        <title>Genome sequence of Salmonella bongori N268-08 - a rare clinical isolate.</title>
        <authorList>
            <person name="Marti R."/>
            <person name="Hagens S."/>
            <person name="Loessner M.J."/>
            <person name="Klumpp J."/>
        </authorList>
    </citation>
    <scope>NUCLEOTIDE SEQUENCE [LARGE SCALE GENOMIC DNA]</scope>
    <source>
        <strain evidence="1 2">N268-08</strain>
    </source>
</reference>
<dbReference type="AlphaFoldDB" id="S5NKY7"/>
<dbReference type="KEGG" id="sbz:A464_3748"/>
<organism evidence="1 2">
    <name type="scientific">Salmonella bongori N268-08</name>
    <dbReference type="NCBI Taxonomy" id="1197719"/>
    <lineage>
        <taxon>Bacteria</taxon>
        <taxon>Pseudomonadati</taxon>
        <taxon>Pseudomonadota</taxon>
        <taxon>Gammaproteobacteria</taxon>
        <taxon>Enterobacterales</taxon>
        <taxon>Enterobacteriaceae</taxon>
        <taxon>Salmonella</taxon>
    </lineage>
</organism>
<evidence type="ECO:0000313" key="2">
    <source>
        <dbReference type="Proteomes" id="UP000015042"/>
    </source>
</evidence>
<gene>
    <name evidence="1" type="ORF">A464_3748</name>
</gene>
<proteinExistence type="predicted"/>
<protein>
    <submittedName>
        <fullName evidence="1">Uncharacterized protein</fullName>
    </submittedName>
</protein>
<name>S5NKY7_SALBN</name>
<dbReference type="EMBL" id="CP006608">
    <property type="protein sequence ID" value="AGR60932.1"/>
    <property type="molecule type" value="Genomic_DNA"/>
</dbReference>
<dbReference type="Proteomes" id="UP000015042">
    <property type="component" value="Chromosome"/>
</dbReference>